<evidence type="ECO:0000313" key="2">
    <source>
        <dbReference type="EMBL" id="KAG5266609.1"/>
    </source>
</evidence>
<dbReference type="Proteomes" id="UP000823561">
    <property type="component" value="Chromosome 18"/>
</dbReference>
<keyword evidence="3" id="KW-1185">Reference proteome</keyword>
<comment type="caution">
    <text evidence="2">The sequence shown here is derived from an EMBL/GenBank/DDBJ whole genome shotgun (WGS) entry which is preliminary data.</text>
</comment>
<organism evidence="2 3">
    <name type="scientific">Alosa alosa</name>
    <name type="common">allis shad</name>
    <dbReference type="NCBI Taxonomy" id="278164"/>
    <lineage>
        <taxon>Eukaryota</taxon>
        <taxon>Metazoa</taxon>
        <taxon>Chordata</taxon>
        <taxon>Craniata</taxon>
        <taxon>Vertebrata</taxon>
        <taxon>Euteleostomi</taxon>
        <taxon>Actinopterygii</taxon>
        <taxon>Neopterygii</taxon>
        <taxon>Teleostei</taxon>
        <taxon>Clupei</taxon>
        <taxon>Clupeiformes</taxon>
        <taxon>Clupeoidei</taxon>
        <taxon>Clupeidae</taxon>
        <taxon>Alosa</taxon>
    </lineage>
</organism>
<sequence length="253" mass="27921">MRVQLVAAVVASLLRHQGSIQLSICWMRWNEMLRVEILCQPTCLNCGRHGVRTPRQQTRFNPVILTSRREPGTDDRELARWLGWAEYGIECNRVFGKVDSNVALCSQCSSTRMGQWDKEMNLEQVHQRLSSLMDEDLAHKQLPGQSMEISALDIGSVPPSQSPLEAVRDYPGGRLSVSTFLHEGPGAGRVPGRTVPLPLSSSTLPPSIRCKHRAPNGGLFRQSPVKTPMPLPYQSVPGGPIPETTDPSHGTSI</sequence>
<gene>
    <name evidence="2" type="ORF">AALO_G00234130</name>
</gene>
<evidence type="ECO:0000313" key="3">
    <source>
        <dbReference type="Proteomes" id="UP000823561"/>
    </source>
</evidence>
<protein>
    <submittedName>
        <fullName evidence="2">Uncharacterized protein</fullName>
    </submittedName>
</protein>
<evidence type="ECO:0000256" key="1">
    <source>
        <dbReference type="SAM" id="MobiDB-lite"/>
    </source>
</evidence>
<reference evidence="2" key="1">
    <citation type="submission" date="2020-10" db="EMBL/GenBank/DDBJ databases">
        <title>Chromosome-scale genome assembly of the Allis shad, Alosa alosa.</title>
        <authorList>
            <person name="Margot Z."/>
            <person name="Christophe K."/>
            <person name="Cabau C."/>
            <person name="Louis A."/>
            <person name="Berthelot C."/>
            <person name="Parey E."/>
            <person name="Roest Crollius H."/>
            <person name="Montfort J."/>
            <person name="Robinson-Rechavi M."/>
            <person name="Bucao C."/>
            <person name="Bouchez O."/>
            <person name="Gislard M."/>
            <person name="Lluch J."/>
            <person name="Milhes M."/>
            <person name="Lampietro C."/>
            <person name="Lopez Roques C."/>
            <person name="Donnadieu C."/>
            <person name="Braasch I."/>
            <person name="Desvignes T."/>
            <person name="Postlethwait J."/>
            <person name="Bobe J."/>
            <person name="Guiguen Y."/>
        </authorList>
    </citation>
    <scope>NUCLEOTIDE SEQUENCE</scope>
    <source>
        <strain evidence="2">M-15738</strain>
        <tissue evidence="2">Blood</tissue>
    </source>
</reference>
<feature type="compositionally biased region" description="Low complexity" evidence="1">
    <location>
        <begin position="196"/>
        <end position="207"/>
    </location>
</feature>
<dbReference type="EMBL" id="JADWDJ010000018">
    <property type="protein sequence ID" value="KAG5266609.1"/>
    <property type="molecule type" value="Genomic_DNA"/>
</dbReference>
<accession>A0AAV6FUV5</accession>
<dbReference type="AlphaFoldDB" id="A0AAV6FUV5"/>
<proteinExistence type="predicted"/>
<feature type="region of interest" description="Disordered" evidence="1">
    <location>
        <begin position="183"/>
        <end position="253"/>
    </location>
</feature>
<name>A0AAV6FUV5_9TELE</name>